<dbReference type="InterPro" id="IPR014016">
    <property type="entry name" value="UvrD-like_ATP-bd"/>
</dbReference>
<reference evidence="8 9" key="1">
    <citation type="submission" date="2020-07" db="EMBL/GenBank/DDBJ databases">
        <title>Sequencing the genomes of 1000 actinobacteria strains.</title>
        <authorList>
            <person name="Klenk H.-P."/>
        </authorList>
    </citation>
    <scope>NUCLEOTIDE SEQUENCE [LARGE SCALE GENOMIC DNA]</scope>
    <source>
        <strain evidence="8 9">DSM 18448</strain>
    </source>
</reference>
<dbReference type="Pfam" id="PF13245">
    <property type="entry name" value="AAA_19"/>
    <property type="match status" value="1"/>
</dbReference>
<dbReference type="SUPFAM" id="SSF52540">
    <property type="entry name" value="P-loop containing nucleoside triphosphate hydrolases"/>
    <property type="match status" value="1"/>
</dbReference>
<feature type="domain" description="UvrD-like helicase ATP-binding" evidence="7">
    <location>
        <begin position="174"/>
        <end position="510"/>
    </location>
</feature>
<comment type="caution">
    <text evidence="8">The sequence shown here is derived from an EMBL/GenBank/DDBJ whole genome shotgun (WGS) entry which is preliminary data.</text>
</comment>
<dbReference type="GO" id="GO:0005524">
    <property type="term" value="F:ATP binding"/>
    <property type="evidence" value="ECO:0007669"/>
    <property type="project" value="UniProtKB-UniRule"/>
</dbReference>
<keyword evidence="9" id="KW-1185">Reference proteome</keyword>
<dbReference type="Gene3D" id="3.40.50.300">
    <property type="entry name" value="P-loop containing nucleotide triphosphate hydrolases"/>
    <property type="match status" value="2"/>
</dbReference>
<feature type="region of interest" description="Disordered" evidence="6">
    <location>
        <begin position="665"/>
        <end position="714"/>
    </location>
</feature>
<evidence type="ECO:0000259" key="7">
    <source>
        <dbReference type="PROSITE" id="PS51198"/>
    </source>
</evidence>
<keyword evidence="3 5" id="KW-0347">Helicase</keyword>
<dbReference type="EMBL" id="JACBZH010000001">
    <property type="protein sequence ID" value="NYH92513.1"/>
    <property type="molecule type" value="Genomic_DNA"/>
</dbReference>
<sequence>MDSSELRLEQAYFDRAWGERERKREVLRSAPMAAAGPISGTAQVKRAAERAIDALGAPEDSVAFGRFGDSAGDTYYVGKHLINTEDRDCLVINWQSPAAVPYYKATHDDPCDVRLKRSFKTQANKVLDYEDVLFADLAQRVEDLSGTERWGIDDTVLRDLDAQRTGEMRDIVQTIHAAQYELIRSPLEQLLIIQGGPGTGKTAIALHRVSWLLYNYQGKIAPSDVLVVGPNPTFTRYIRSVLPGLGDADVEHRDLRSLGPQASTGLAEDPEVARLKGEARMSRLLTRALQQRVRFPERSEVLDIGRGVGVQRLTRNAVQSVLPRFLAAATYNDGRGQFRAWLSERVHRGTRSTVGVSATVLEAAVERVWPSLTPQSFLRELLGSRERLVAAAGDDFTAGDIGRLLRAPSERISEERWSDTDVALLDQADYMISGRFPTFRHIVIDEAQDLSPMQLQSVRLRSRTGSLTVVGDLAQSTGPWARDSWTDIEETLVRRHPSRVEELTLGYRVPEQVYALAAWLLPIAAPEITPPRVVRRGPADPELTHVDPEDVAGQAVVTAREYAGRGLFVGIVCPDAVRANVEDSLSRAGVAYSDVGSGKLGASINLARPVEAKGLEFDAVVVVEPESIVAEYERGHRMLYVALTRTTRYLSVVYSRTALALPVDSTGGEVSDADAPAIRTVEEPPEESPTPTRQRPETETGPSRVRTDHSSKDGVGFNIAETVSQAVAVTIAAHIRHSVGEPLWADVINRIRLELGVSQEDLFDRFE</sequence>
<dbReference type="GO" id="GO:0005829">
    <property type="term" value="C:cytosol"/>
    <property type="evidence" value="ECO:0007669"/>
    <property type="project" value="TreeGrafter"/>
</dbReference>
<accession>A0A852ZJU1</accession>
<dbReference type="RefSeq" id="WP_179789930.1">
    <property type="nucleotide sequence ID" value="NZ_BAAARR010000043.1"/>
</dbReference>
<dbReference type="Pfam" id="PF13538">
    <property type="entry name" value="UvrD_C_2"/>
    <property type="match status" value="1"/>
</dbReference>
<dbReference type="GO" id="GO:0043138">
    <property type="term" value="F:3'-5' DNA helicase activity"/>
    <property type="evidence" value="ECO:0007669"/>
    <property type="project" value="TreeGrafter"/>
</dbReference>
<evidence type="ECO:0000256" key="1">
    <source>
        <dbReference type="ARBA" id="ARBA00022741"/>
    </source>
</evidence>
<dbReference type="AlphaFoldDB" id="A0A852ZJU1"/>
<feature type="binding site" evidence="5">
    <location>
        <begin position="195"/>
        <end position="202"/>
    </location>
    <ligand>
        <name>ATP</name>
        <dbReference type="ChEBI" id="CHEBI:30616"/>
    </ligand>
</feature>
<dbReference type="GO" id="GO:0016787">
    <property type="term" value="F:hydrolase activity"/>
    <property type="evidence" value="ECO:0007669"/>
    <property type="project" value="UniProtKB-UniRule"/>
</dbReference>
<organism evidence="8 9">
    <name type="scientific">Actinopolymorpha rutila</name>
    <dbReference type="NCBI Taxonomy" id="446787"/>
    <lineage>
        <taxon>Bacteria</taxon>
        <taxon>Bacillati</taxon>
        <taxon>Actinomycetota</taxon>
        <taxon>Actinomycetes</taxon>
        <taxon>Propionibacteriales</taxon>
        <taxon>Actinopolymorphaceae</taxon>
        <taxon>Actinopolymorpha</taxon>
    </lineage>
</organism>
<evidence type="ECO:0000313" key="9">
    <source>
        <dbReference type="Proteomes" id="UP000579605"/>
    </source>
</evidence>
<proteinExistence type="predicted"/>
<evidence type="ECO:0000256" key="5">
    <source>
        <dbReference type="PROSITE-ProRule" id="PRU00560"/>
    </source>
</evidence>
<keyword evidence="1 5" id="KW-0547">Nucleotide-binding</keyword>
<evidence type="ECO:0000256" key="3">
    <source>
        <dbReference type="ARBA" id="ARBA00022806"/>
    </source>
</evidence>
<keyword evidence="2 5" id="KW-0378">Hydrolase</keyword>
<evidence type="ECO:0000256" key="2">
    <source>
        <dbReference type="ARBA" id="ARBA00022801"/>
    </source>
</evidence>
<gene>
    <name evidence="8" type="ORF">F4554_005151</name>
</gene>
<evidence type="ECO:0000256" key="4">
    <source>
        <dbReference type="ARBA" id="ARBA00022840"/>
    </source>
</evidence>
<dbReference type="PANTHER" id="PTHR11070">
    <property type="entry name" value="UVRD / RECB / PCRA DNA HELICASE FAMILY MEMBER"/>
    <property type="match status" value="1"/>
</dbReference>
<protein>
    <submittedName>
        <fullName evidence="8">DNA helicase IV</fullName>
    </submittedName>
</protein>
<dbReference type="GO" id="GO:0003677">
    <property type="term" value="F:DNA binding"/>
    <property type="evidence" value="ECO:0007669"/>
    <property type="project" value="InterPro"/>
</dbReference>
<keyword evidence="4 5" id="KW-0067">ATP-binding</keyword>
<dbReference type="Proteomes" id="UP000579605">
    <property type="component" value="Unassembled WGS sequence"/>
</dbReference>
<dbReference type="PROSITE" id="PS51198">
    <property type="entry name" value="UVRD_HELICASE_ATP_BIND"/>
    <property type="match status" value="1"/>
</dbReference>
<dbReference type="PANTHER" id="PTHR11070:SF45">
    <property type="entry name" value="DNA 3'-5' HELICASE"/>
    <property type="match status" value="1"/>
</dbReference>
<dbReference type="GO" id="GO:0000725">
    <property type="term" value="P:recombinational repair"/>
    <property type="evidence" value="ECO:0007669"/>
    <property type="project" value="TreeGrafter"/>
</dbReference>
<name>A0A852ZJU1_9ACTN</name>
<dbReference type="InterPro" id="IPR000212">
    <property type="entry name" value="DNA_helicase_UvrD/REP"/>
</dbReference>
<dbReference type="InterPro" id="IPR027417">
    <property type="entry name" value="P-loop_NTPase"/>
</dbReference>
<evidence type="ECO:0000256" key="6">
    <source>
        <dbReference type="SAM" id="MobiDB-lite"/>
    </source>
</evidence>
<dbReference type="InterPro" id="IPR027785">
    <property type="entry name" value="UvrD-like_helicase_C"/>
</dbReference>
<evidence type="ECO:0000313" key="8">
    <source>
        <dbReference type="EMBL" id="NYH92513.1"/>
    </source>
</evidence>